<sequence length="81" mass="8190">MVLLVAAADLGAQSYDLRRDVVAAGGGRSSGGTFVLRATVGQPEATSTAASGGTFRLRGGFWSGLAESRPDALFADGFEAP</sequence>
<protein>
    <submittedName>
        <fullName evidence="1">Uncharacterized protein</fullName>
    </submittedName>
</protein>
<reference evidence="1 2" key="1">
    <citation type="submission" date="2016-10" db="EMBL/GenBank/DDBJ databases">
        <authorList>
            <person name="de Groot N.N."/>
        </authorList>
    </citation>
    <scope>NUCLEOTIDE SEQUENCE [LARGE SCALE GENOMIC DNA]</scope>
    <source>
        <strain evidence="1 2">DSM 16957</strain>
    </source>
</reference>
<name>A0A1G6VJ64_9GAMM</name>
<accession>A0A1G6VJ64</accession>
<evidence type="ECO:0000313" key="2">
    <source>
        <dbReference type="Proteomes" id="UP000199603"/>
    </source>
</evidence>
<organism evidence="1 2">
    <name type="scientific">Aquimonas voraii</name>
    <dbReference type="NCBI Taxonomy" id="265719"/>
    <lineage>
        <taxon>Bacteria</taxon>
        <taxon>Pseudomonadati</taxon>
        <taxon>Pseudomonadota</taxon>
        <taxon>Gammaproteobacteria</taxon>
        <taxon>Lysobacterales</taxon>
        <taxon>Lysobacteraceae</taxon>
        <taxon>Aquimonas</taxon>
    </lineage>
</organism>
<dbReference type="STRING" id="265719.SAMN04488509_103116"/>
<keyword evidence="2" id="KW-1185">Reference proteome</keyword>
<evidence type="ECO:0000313" key="1">
    <source>
        <dbReference type="EMBL" id="SDD53662.1"/>
    </source>
</evidence>
<dbReference type="Proteomes" id="UP000199603">
    <property type="component" value="Unassembled WGS sequence"/>
</dbReference>
<dbReference type="AlphaFoldDB" id="A0A1G6VJ64"/>
<proteinExistence type="predicted"/>
<gene>
    <name evidence="1" type="ORF">SAMN04488509_103116</name>
</gene>
<dbReference type="EMBL" id="FNAG01000003">
    <property type="protein sequence ID" value="SDD53662.1"/>
    <property type="molecule type" value="Genomic_DNA"/>
</dbReference>